<dbReference type="EMBL" id="JANBUP010000076">
    <property type="protein sequence ID" value="KAJ2813281.1"/>
    <property type="molecule type" value="Genomic_DNA"/>
</dbReference>
<keyword evidence="2" id="KW-1185">Reference proteome</keyword>
<proteinExistence type="predicted"/>
<evidence type="ECO:0000313" key="1">
    <source>
        <dbReference type="EMBL" id="KAJ2813281.1"/>
    </source>
</evidence>
<dbReference type="Proteomes" id="UP001140096">
    <property type="component" value="Unassembled WGS sequence"/>
</dbReference>
<name>A0ACC1LQ89_9FUNG</name>
<sequence length="899" mass="100591">MAPFLDDFFNDNGGSAAKSKDESNSLTTFIASLIFNIIIALLIFFAFCVLRPRFRRVYAPRTYAVERDKRSEKIGDGIFAWIPAVLRVPDEDIIRRSGLDTYMFLRSIRTMFIMFSVIAIVTCAALLPLNILGTQGQRGLLQLSIGNIAPKSYVLWAHIGVFALLACWVMWSIVGELRVYTQLRMWWLTNPENAMRANANMVLVTGVPHKLVKDEQRLADIFDVLPGGVRQVIVSRQSKELEAVVKKRDGLAAQLERLLTKYAVLCTDLNDRAQMAGTPYIAAPHPTVRTGMWGKRVDAFEYLASELAMCNHYIAQSAKTRADFAPQSAALVLFNQQIAAHLAAQAVIDYKPLSMGQVVTNVDAHDVIWSNLDMNPWDRRIRGYLSFAATVALTVVWTLMTAFLTGLVQIKNLAVLEQFTWLRGNSIAMGVFTGVVPTAILALLMNLLPMVLRLLLRLEGTPTKSEVNLRLLHRYYFFQVWNVYLVTIFSSSIVAIVGQAVDNPKKIIELIQTQVPLSATNVLTYVLLLAFIGAAKEILQGVPLALRYLVPILFARTPRALFRAETPAKFDWATHIPTHSLVFLMGFSYSFIAPIVNIFVAVYFGLFYLIYRYQFLYVYNDQRWTLGGLSFPKAVQQMLVAVYISEVYLLLMMVAKFEVSANAILRIIVALALLVSTAGAHLYINDVYMPAIKYLPLKKAADVERAPHLAGEIPNVVGKRLDPSKRHAEEPLMAEQRQRRRNWIYIKYGSVVPSFLLRLALWTFPSVLRDRDAQSGFEEGRLPVVARQPSNETLGVAVGGMRDSRLTLGEDAAHLARSFACAAIRAKPVCNLWVPLGHSMFARLLWEVEYYGQGTILVITQGAQISPRGKVCADMDFSLAGAEASDKEGVAHAQRTRPM</sequence>
<protein>
    <submittedName>
        <fullName evidence="1">Phosphate metabolism protein 7</fullName>
    </submittedName>
</protein>
<gene>
    <name evidence="1" type="primary">PHM7_1</name>
    <name evidence="1" type="ORF">H4S07_000809</name>
</gene>
<organism evidence="1 2">
    <name type="scientific">Coemansia furcata</name>
    <dbReference type="NCBI Taxonomy" id="417177"/>
    <lineage>
        <taxon>Eukaryota</taxon>
        <taxon>Fungi</taxon>
        <taxon>Fungi incertae sedis</taxon>
        <taxon>Zoopagomycota</taxon>
        <taxon>Kickxellomycotina</taxon>
        <taxon>Kickxellomycetes</taxon>
        <taxon>Kickxellales</taxon>
        <taxon>Kickxellaceae</taxon>
        <taxon>Coemansia</taxon>
    </lineage>
</organism>
<comment type="caution">
    <text evidence="1">The sequence shown here is derived from an EMBL/GenBank/DDBJ whole genome shotgun (WGS) entry which is preliminary data.</text>
</comment>
<reference evidence="1" key="1">
    <citation type="submission" date="2022-07" db="EMBL/GenBank/DDBJ databases">
        <title>Phylogenomic reconstructions and comparative analyses of Kickxellomycotina fungi.</title>
        <authorList>
            <person name="Reynolds N.K."/>
            <person name="Stajich J.E."/>
            <person name="Barry K."/>
            <person name="Grigoriev I.V."/>
            <person name="Crous P."/>
            <person name="Smith M.E."/>
        </authorList>
    </citation>
    <scope>NUCLEOTIDE SEQUENCE</scope>
    <source>
        <strain evidence="1">CBS 102833</strain>
    </source>
</reference>
<accession>A0ACC1LQ89</accession>
<evidence type="ECO:0000313" key="2">
    <source>
        <dbReference type="Proteomes" id="UP001140096"/>
    </source>
</evidence>